<dbReference type="AlphaFoldDB" id="X0X154"/>
<comment type="caution">
    <text evidence="1">The sequence shown here is derived from an EMBL/GenBank/DDBJ whole genome shotgun (WGS) entry which is preliminary data.</text>
</comment>
<feature type="non-terminal residue" evidence="1">
    <location>
        <position position="81"/>
    </location>
</feature>
<organism evidence="1">
    <name type="scientific">marine sediment metagenome</name>
    <dbReference type="NCBI Taxonomy" id="412755"/>
    <lineage>
        <taxon>unclassified sequences</taxon>
        <taxon>metagenomes</taxon>
        <taxon>ecological metagenomes</taxon>
    </lineage>
</organism>
<proteinExistence type="predicted"/>
<sequence length="81" mass="8553">MAGSITRKHLNKNYELSGVFASAADYMADILHVNTKGAEVGMVYYDTTLLQLRVYNGSSWGPAGLDSAIAQGLDAAAVITS</sequence>
<accession>X0X154</accession>
<dbReference type="EMBL" id="BARS01044490">
    <property type="protein sequence ID" value="GAG36740.1"/>
    <property type="molecule type" value="Genomic_DNA"/>
</dbReference>
<reference evidence="1" key="1">
    <citation type="journal article" date="2014" name="Front. Microbiol.">
        <title>High frequency of phylogenetically diverse reductive dehalogenase-homologous genes in deep subseafloor sedimentary metagenomes.</title>
        <authorList>
            <person name="Kawai M."/>
            <person name="Futagami T."/>
            <person name="Toyoda A."/>
            <person name="Takaki Y."/>
            <person name="Nishi S."/>
            <person name="Hori S."/>
            <person name="Arai W."/>
            <person name="Tsubouchi T."/>
            <person name="Morono Y."/>
            <person name="Uchiyama I."/>
            <person name="Ito T."/>
            <person name="Fujiyama A."/>
            <person name="Inagaki F."/>
            <person name="Takami H."/>
        </authorList>
    </citation>
    <scope>NUCLEOTIDE SEQUENCE</scope>
    <source>
        <strain evidence="1">Expedition CK06-06</strain>
    </source>
</reference>
<evidence type="ECO:0000313" key="1">
    <source>
        <dbReference type="EMBL" id="GAG36740.1"/>
    </source>
</evidence>
<protein>
    <submittedName>
        <fullName evidence="1">Uncharacterized protein</fullName>
    </submittedName>
</protein>
<name>X0X154_9ZZZZ</name>
<gene>
    <name evidence="1" type="ORF">S01H1_67205</name>
</gene>